<sequence length="95" mass="10958">MGECAKIGRVRTAMYGPEALCNLRVLGEGPGRVESRKHQEKDVLWIIWSKKRSQSDKDKIGCVQAVFMCCRGPCIKTDIWEHTWPIRSQHFLDQI</sequence>
<organism evidence="1 2">
    <name type="scientific">Brassica cretica</name>
    <name type="common">Mustard</name>
    <dbReference type="NCBI Taxonomy" id="69181"/>
    <lineage>
        <taxon>Eukaryota</taxon>
        <taxon>Viridiplantae</taxon>
        <taxon>Streptophyta</taxon>
        <taxon>Embryophyta</taxon>
        <taxon>Tracheophyta</taxon>
        <taxon>Spermatophyta</taxon>
        <taxon>Magnoliopsida</taxon>
        <taxon>eudicotyledons</taxon>
        <taxon>Gunneridae</taxon>
        <taxon>Pentapetalae</taxon>
        <taxon>rosids</taxon>
        <taxon>malvids</taxon>
        <taxon>Brassicales</taxon>
        <taxon>Brassicaceae</taxon>
        <taxon>Brassiceae</taxon>
        <taxon>Brassica</taxon>
    </lineage>
</organism>
<dbReference type="EMBL" id="QGKX02001347">
    <property type="protein sequence ID" value="KAF3526359.1"/>
    <property type="molecule type" value="Genomic_DNA"/>
</dbReference>
<protein>
    <submittedName>
        <fullName evidence="1">Uncharacterized protein</fullName>
    </submittedName>
</protein>
<comment type="caution">
    <text evidence="1">The sequence shown here is derived from an EMBL/GenBank/DDBJ whole genome shotgun (WGS) entry which is preliminary data.</text>
</comment>
<reference evidence="1" key="1">
    <citation type="submission" date="2019-12" db="EMBL/GenBank/DDBJ databases">
        <title>Genome sequencing and annotation of Brassica cretica.</title>
        <authorList>
            <person name="Studholme D.J."/>
            <person name="Sarris P."/>
        </authorList>
    </citation>
    <scope>NUCLEOTIDE SEQUENCE</scope>
    <source>
        <strain evidence="1">PFS-109/04</strain>
        <tissue evidence="1">Leaf</tissue>
    </source>
</reference>
<evidence type="ECO:0000313" key="1">
    <source>
        <dbReference type="EMBL" id="KAF3526359.1"/>
    </source>
</evidence>
<evidence type="ECO:0000313" key="2">
    <source>
        <dbReference type="Proteomes" id="UP000712600"/>
    </source>
</evidence>
<accession>A0A8S9Q045</accession>
<name>A0A8S9Q045_BRACR</name>
<dbReference type="Proteomes" id="UP000712600">
    <property type="component" value="Unassembled WGS sequence"/>
</dbReference>
<dbReference type="AlphaFoldDB" id="A0A8S9Q045"/>
<gene>
    <name evidence="1" type="ORF">F2Q69_00047057</name>
</gene>
<proteinExistence type="predicted"/>